<protein>
    <submittedName>
        <fullName evidence="2">Uncharacterized protein</fullName>
    </submittedName>
</protein>
<evidence type="ECO:0000313" key="3">
    <source>
        <dbReference type="Proteomes" id="UP001595829"/>
    </source>
</evidence>
<comment type="caution">
    <text evidence="2">The sequence shown here is derived from an EMBL/GenBank/DDBJ whole genome shotgun (WGS) entry which is preliminary data.</text>
</comment>
<dbReference type="RefSeq" id="WP_345685878.1">
    <property type="nucleotide sequence ID" value="NZ_BAABIT010000001.1"/>
</dbReference>
<proteinExistence type="predicted"/>
<evidence type="ECO:0000313" key="2">
    <source>
        <dbReference type="EMBL" id="MFC5026478.1"/>
    </source>
</evidence>
<dbReference type="Proteomes" id="UP001595829">
    <property type="component" value="Unassembled WGS sequence"/>
</dbReference>
<sequence length="490" mass="53003">MTASTRPPTPAPAPASRAATPPAAPAARPVRLLLDGDDDHAVHRAAYQWADPARGRITVDPTPHTTSPAYLALDVLRAMGRDGFSRPDAERMSTDPAWRAVTCWTLACGLDEAIVLRAHRLTTERLRRLAGWCADTGIRLTLLAHAPEQADFQRLLERLTAAGLDDVVTVLGTAPVLEAIGPAATRRRIGPPPHDHAHPLPTLPRSGVAAFRADCWRRQSATDFAHSDGQYRAGYAAARTWLTRTLPLQPTPPEVAEDADHPAEPTPFNLQETEAVRLFLARLTVSSPSAQHTVARVRGAQAAFLSRSLLLNVPDDLTSCAGPGLTTVPLTPRTVHTITVRLPNPLRAAAIAALLFTGTDKSLLSMTQIGSVDDTHTTVAIDRDSRINIGEPPGPRHLYAVPPRARPLLRAAVEFRRRTPRTADKHGLFANCFGTAPRFEALIADAGLPVPALVHPHPEDDWHTAARCWHLHTPVPPAPDVLPRLGELRP</sequence>
<reference evidence="3" key="1">
    <citation type="journal article" date="2019" name="Int. J. Syst. Evol. Microbiol.">
        <title>The Global Catalogue of Microorganisms (GCM) 10K type strain sequencing project: providing services to taxonomists for standard genome sequencing and annotation.</title>
        <authorList>
            <consortium name="The Broad Institute Genomics Platform"/>
            <consortium name="The Broad Institute Genome Sequencing Center for Infectious Disease"/>
            <person name="Wu L."/>
            <person name="Ma J."/>
        </authorList>
    </citation>
    <scope>NUCLEOTIDE SEQUENCE [LARGE SCALE GENOMIC DNA]</scope>
    <source>
        <strain evidence="3">CGMCC 4.1648</strain>
    </source>
</reference>
<feature type="compositionally biased region" description="Low complexity" evidence="1">
    <location>
        <begin position="14"/>
        <end position="25"/>
    </location>
</feature>
<organism evidence="2 3">
    <name type="scientific">Streptomyces coeruleoprunus</name>
    <dbReference type="NCBI Taxonomy" id="285563"/>
    <lineage>
        <taxon>Bacteria</taxon>
        <taxon>Bacillati</taxon>
        <taxon>Actinomycetota</taxon>
        <taxon>Actinomycetes</taxon>
        <taxon>Kitasatosporales</taxon>
        <taxon>Streptomycetaceae</taxon>
        <taxon>Streptomyces</taxon>
    </lineage>
</organism>
<keyword evidence="3" id="KW-1185">Reference proteome</keyword>
<evidence type="ECO:0000256" key="1">
    <source>
        <dbReference type="SAM" id="MobiDB-lite"/>
    </source>
</evidence>
<accession>A0ABV9XPQ4</accession>
<dbReference type="EMBL" id="JBHSJD010000025">
    <property type="protein sequence ID" value="MFC5026478.1"/>
    <property type="molecule type" value="Genomic_DNA"/>
</dbReference>
<gene>
    <name evidence="2" type="ORF">ACFPM3_30535</name>
</gene>
<name>A0ABV9XPQ4_9ACTN</name>
<feature type="region of interest" description="Disordered" evidence="1">
    <location>
        <begin position="1"/>
        <end position="25"/>
    </location>
</feature>